<accession>A0A7D9HPM1</accession>
<reference evidence="1" key="1">
    <citation type="submission" date="2020-04" db="EMBL/GenBank/DDBJ databases">
        <authorList>
            <person name="Alioto T."/>
            <person name="Alioto T."/>
            <person name="Gomez Garrido J."/>
        </authorList>
    </citation>
    <scope>NUCLEOTIDE SEQUENCE</scope>
    <source>
        <strain evidence="1">A484AB</strain>
    </source>
</reference>
<sequence>MFCCLFSGNNKHEYIFYSNATHISYVPVDGGESTAVLSAQSANLGYDEQNYRLWYHVGVTLHSAKLDASDLQTVLVPSNFEKFTVDGVNQSIYYMDKEGNTVKSIDYDGNHFPEIAALQSDEDFKDLQIDPYNRSLFFTTDQMNSRNLIRYNLAEGTIHSINDNPSGIGTHLAVDTVNKTVYWILFTIETNYNIYKTTYDGQTSQIESDQTGSVNTVDIAEGDGFFYIFDSTTSKVSKYDKTTDMVVSTISLSPGAERIIVVAGK</sequence>
<dbReference type="PANTHER" id="PTHR46513:SF13">
    <property type="entry name" value="EGF-LIKE DOMAIN-CONTAINING PROTEIN"/>
    <property type="match status" value="1"/>
</dbReference>
<dbReference type="OrthoDB" id="5958943at2759"/>
<dbReference type="GO" id="GO:0005886">
    <property type="term" value="C:plasma membrane"/>
    <property type="evidence" value="ECO:0007669"/>
    <property type="project" value="TreeGrafter"/>
</dbReference>
<dbReference type="GO" id="GO:0042813">
    <property type="term" value="F:Wnt receptor activity"/>
    <property type="evidence" value="ECO:0007669"/>
    <property type="project" value="TreeGrafter"/>
</dbReference>
<dbReference type="InterPro" id="IPR050778">
    <property type="entry name" value="Cueball_EGF_LRP_Nidogen"/>
</dbReference>
<dbReference type="PANTHER" id="PTHR46513">
    <property type="entry name" value="VITELLOGENIN RECEPTOR-LIKE PROTEIN-RELATED-RELATED"/>
    <property type="match status" value="1"/>
</dbReference>
<gene>
    <name evidence="1" type="ORF">PACLA_8A055749</name>
</gene>
<comment type="caution">
    <text evidence="1">The sequence shown here is derived from an EMBL/GenBank/DDBJ whole genome shotgun (WGS) entry which is preliminary data.</text>
</comment>
<dbReference type="EMBL" id="CACRXK020001540">
    <property type="protein sequence ID" value="CAB3989722.1"/>
    <property type="molecule type" value="Genomic_DNA"/>
</dbReference>
<organism evidence="1 2">
    <name type="scientific">Paramuricea clavata</name>
    <name type="common">Red gorgonian</name>
    <name type="synonym">Violescent sea-whip</name>
    <dbReference type="NCBI Taxonomy" id="317549"/>
    <lineage>
        <taxon>Eukaryota</taxon>
        <taxon>Metazoa</taxon>
        <taxon>Cnidaria</taxon>
        <taxon>Anthozoa</taxon>
        <taxon>Octocorallia</taxon>
        <taxon>Malacalcyonacea</taxon>
        <taxon>Plexauridae</taxon>
        <taxon>Paramuricea</taxon>
    </lineage>
</organism>
<dbReference type="SUPFAM" id="SSF63825">
    <property type="entry name" value="YWTD domain"/>
    <property type="match status" value="1"/>
</dbReference>
<proteinExistence type="predicted"/>
<dbReference type="AlphaFoldDB" id="A0A7D9HPM1"/>
<keyword evidence="2" id="KW-1185">Reference proteome</keyword>
<dbReference type="GO" id="GO:0017147">
    <property type="term" value="F:Wnt-protein binding"/>
    <property type="evidence" value="ECO:0007669"/>
    <property type="project" value="TreeGrafter"/>
</dbReference>
<evidence type="ECO:0000313" key="2">
    <source>
        <dbReference type="Proteomes" id="UP001152795"/>
    </source>
</evidence>
<protein>
    <submittedName>
        <fullName evidence="1">Uncharacterized protein</fullName>
    </submittedName>
</protein>
<name>A0A7D9HPM1_PARCT</name>
<dbReference type="GO" id="GO:0060070">
    <property type="term" value="P:canonical Wnt signaling pathway"/>
    <property type="evidence" value="ECO:0007669"/>
    <property type="project" value="TreeGrafter"/>
</dbReference>
<dbReference type="InterPro" id="IPR011042">
    <property type="entry name" value="6-blade_b-propeller_TolB-like"/>
</dbReference>
<evidence type="ECO:0000313" key="1">
    <source>
        <dbReference type="EMBL" id="CAB3989722.1"/>
    </source>
</evidence>
<dbReference type="Proteomes" id="UP001152795">
    <property type="component" value="Unassembled WGS sequence"/>
</dbReference>
<dbReference type="Gene3D" id="2.120.10.30">
    <property type="entry name" value="TolB, C-terminal domain"/>
    <property type="match status" value="1"/>
</dbReference>